<dbReference type="InterPro" id="IPR044843">
    <property type="entry name" value="Trans_IPPS_bact-type"/>
</dbReference>
<evidence type="ECO:0000256" key="4">
    <source>
        <dbReference type="ARBA" id="ARBA00022746"/>
    </source>
</evidence>
<proteinExistence type="inferred from homology"/>
<dbReference type="Proteomes" id="UP000247727">
    <property type="component" value="Unassembled WGS sequence"/>
</dbReference>
<keyword evidence="7" id="KW-1185">Reference proteome</keyword>
<dbReference type="SUPFAM" id="SSF48576">
    <property type="entry name" value="Terpenoid synthases"/>
    <property type="match status" value="1"/>
</dbReference>
<comment type="cofactor">
    <cofactor evidence="5">
        <name>ATP</name>
        <dbReference type="ChEBI" id="CHEBI:30616"/>
    </cofactor>
</comment>
<organism evidence="6 7">
    <name type="scientific">Rhodobacter viridis</name>
    <dbReference type="NCBI Taxonomy" id="1054202"/>
    <lineage>
        <taxon>Bacteria</taxon>
        <taxon>Pseudomonadati</taxon>
        <taxon>Pseudomonadota</taxon>
        <taxon>Alphaproteobacteria</taxon>
        <taxon>Rhodobacterales</taxon>
        <taxon>Rhodobacter group</taxon>
        <taxon>Rhodobacter</taxon>
    </lineage>
</organism>
<dbReference type="InterPro" id="IPR008949">
    <property type="entry name" value="Isoprenoid_synthase_dom_sf"/>
</dbReference>
<evidence type="ECO:0000256" key="5">
    <source>
        <dbReference type="ARBA" id="ARBA00053028"/>
    </source>
</evidence>
<evidence type="ECO:0000256" key="1">
    <source>
        <dbReference type="ARBA" id="ARBA00004684"/>
    </source>
</evidence>
<dbReference type="RefSeq" id="WP_110805098.1">
    <property type="nucleotide sequence ID" value="NZ_QJTK01000004.1"/>
</dbReference>
<dbReference type="InterPro" id="IPR002060">
    <property type="entry name" value="Squ/phyt_synthse"/>
</dbReference>
<evidence type="ECO:0000313" key="6">
    <source>
        <dbReference type="EMBL" id="PYF10579.1"/>
    </source>
</evidence>
<dbReference type="EMBL" id="QJTK01000004">
    <property type="protein sequence ID" value="PYF10579.1"/>
    <property type="molecule type" value="Genomic_DNA"/>
</dbReference>
<dbReference type="PROSITE" id="PS01044">
    <property type="entry name" value="SQUALEN_PHYTOEN_SYN_1"/>
    <property type="match status" value="1"/>
</dbReference>
<dbReference type="Pfam" id="PF00494">
    <property type="entry name" value="SQS_PSY"/>
    <property type="match status" value="1"/>
</dbReference>
<evidence type="ECO:0000256" key="3">
    <source>
        <dbReference type="ARBA" id="ARBA00022679"/>
    </source>
</evidence>
<sequence>MIAEADMEVCRELIRTGSYSLHAASKVLPARVRDPALALYAFCRVADDEVDEVGAPRDKAAAVLKLGDRLEDIYAGRPRNAPSDRAFAAVVEEFEMPRELPEALLEGFAWDAEGRWYHTLSDVQAYSARVAAAVGAMMCVLMRVRNPDALARACDLGLAMQMSNIARDVGEDARAGRLFLPTDWMVEEGVDPQEFLRDPQPTKGIRRVTERLLNRADRLYWRAATGVRLLPFDCRPGILAAGKIYAAIGTEVAKAKFDNITQRAHTTKGRKLWLVANSAMSATAASLLPLSPRVHARPEPEVAHLVDAAAHRNLHPERSEVLISALMALKARDRGLVVDRAS</sequence>
<accession>A0A318TZ72</accession>
<dbReference type="GO" id="GO:0051996">
    <property type="term" value="F:squalene synthase [NAD(P)H] activity"/>
    <property type="evidence" value="ECO:0007669"/>
    <property type="project" value="InterPro"/>
</dbReference>
<comment type="caution">
    <text evidence="6">The sequence shown here is derived from an EMBL/GenBank/DDBJ whole genome shotgun (WGS) entry which is preliminary data.</text>
</comment>
<name>A0A318TZ72_9RHOB</name>
<dbReference type="GO" id="GO:0004311">
    <property type="term" value="F:geranylgeranyl diphosphate synthase activity"/>
    <property type="evidence" value="ECO:0007669"/>
    <property type="project" value="InterPro"/>
</dbReference>
<dbReference type="SFLD" id="SFLDG01018">
    <property type="entry name" value="Squalene/Phytoene_Synthase_Lik"/>
    <property type="match status" value="1"/>
</dbReference>
<dbReference type="NCBIfam" id="NF045921">
    <property type="entry name" value="PhytnSynCrtBRhod"/>
    <property type="match status" value="1"/>
</dbReference>
<protein>
    <submittedName>
        <fullName evidence="6">Phytoene synthase</fullName>
    </submittedName>
</protein>
<dbReference type="OrthoDB" id="9807580at2"/>
<gene>
    <name evidence="6" type="ORF">C8J30_10458</name>
</gene>
<evidence type="ECO:0000256" key="2">
    <source>
        <dbReference type="ARBA" id="ARBA00006251"/>
    </source>
</evidence>
<evidence type="ECO:0000313" key="7">
    <source>
        <dbReference type="Proteomes" id="UP000247727"/>
    </source>
</evidence>
<dbReference type="SFLD" id="SFLDS00005">
    <property type="entry name" value="Isoprenoid_Synthase_Type_I"/>
    <property type="match status" value="1"/>
</dbReference>
<dbReference type="Gene3D" id="1.10.600.10">
    <property type="entry name" value="Farnesyl Diphosphate Synthase"/>
    <property type="match status" value="1"/>
</dbReference>
<dbReference type="AlphaFoldDB" id="A0A318TZ72"/>
<dbReference type="PROSITE" id="PS01045">
    <property type="entry name" value="SQUALEN_PHYTOEN_SYN_2"/>
    <property type="match status" value="1"/>
</dbReference>
<dbReference type="CDD" id="cd00683">
    <property type="entry name" value="Trans_IPPS_HH"/>
    <property type="match status" value="1"/>
</dbReference>
<dbReference type="GO" id="GO:0016117">
    <property type="term" value="P:carotenoid biosynthetic process"/>
    <property type="evidence" value="ECO:0007669"/>
    <property type="project" value="UniProtKB-KW"/>
</dbReference>
<keyword evidence="3" id="KW-0808">Transferase</keyword>
<keyword evidence="4" id="KW-0125">Carotenoid biosynthesis</keyword>
<comment type="pathway">
    <text evidence="1">Carotenoid biosynthesis; phytoene biosynthesis.</text>
</comment>
<reference evidence="6 7" key="1">
    <citation type="submission" date="2018-06" db="EMBL/GenBank/DDBJ databases">
        <title>Genomic Encyclopedia of Type Strains, Phase III (KMG-III): the genomes of soil and plant-associated and newly described type strains.</title>
        <authorList>
            <person name="Whitman W."/>
        </authorList>
    </citation>
    <scope>NUCLEOTIDE SEQUENCE [LARGE SCALE GENOMIC DNA]</scope>
    <source>
        <strain evidence="6 7">JA737</strain>
    </source>
</reference>
<dbReference type="PANTHER" id="PTHR31480">
    <property type="entry name" value="BIFUNCTIONAL LYCOPENE CYCLASE/PHYTOENE SYNTHASE"/>
    <property type="match status" value="1"/>
</dbReference>
<dbReference type="InterPro" id="IPR019845">
    <property type="entry name" value="Squalene/phytoene_synthase_CS"/>
</dbReference>
<dbReference type="FunFam" id="1.10.600.10:FF:000020">
    <property type="entry name" value="Phytoene synthase"/>
    <property type="match status" value="1"/>
</dbReference>
<dbReference type="InterPro" id="IPR033904">
    <property type="entry name" value="Trans_IPPS_HH"/>
</dbReference>
<dbReference type="SFLD" id="SFLDG01212">
    <property type="entry name" value="Phytoene_synthase_like"/>
    <property type="match status" value="1"/>
</dbReference>
<comment type="similarity">
    <text evidence="2">Belongs to the phytoene/squalene synthase family.</text>
</comment>